<dbReference type="EMBL" id="JAAALK010000367">
    <property type="protein sequence ID" value="KAG8044774.1"/>
    <property type="molecule type" value="Genomic_DNA"/>
</dbReference>
<feature type="compositionally biased region" description="Low complexity" evidence="1">
    <location>
        <begin position="65"/>
        <end position="90"/>
    </location>
</feature>
<sequence>MQKCTPILVSPASAPCAAHSSSLAGGHHGVVLHATGPSKKRFRTKFTTKQKERMREFAHCRGGASTSPMLPSSMPSAGRSASPAASSRGRSVGGAGGASKEGAAGPLVGLQRRELWGHRLGFADGGGGGAGIRIRARDGAGTTGFQGDGAVRGCRDGAWAEPAGLRRRGCRAAGGAAGWASPTAAAVVPASR</sequence>
<evidence type="ECO:0000256" key="1">
    <source>
        <dbReference type="SAM" id="MobiDB-lite"/>
    </source>
</evidence>
<evidence type="ECO:0000313" key="3">
    <source>
        <dbReference type="Proteomes" id="UP000729402"/>
    </source>
</evidence>
<evidence type="ECO:0000313" key="2">
    <source>
        <dbReference type="EMBL" id="KAG8044774.1"/>
    </source>
</evidence>
<name>A0A8J5RF90_ZIZPA</name>
<reference evidence="2" key="2">
    <citation type="submission" date="2021-02" db="EMBL/GenBank/DDBJ databases">
        <authorList>
            <person name="Kimball J.A."/>
            <person name="Haas M.W."/>
            <person name="Macchietto M."/>
            <person name="Kono T."/>
            <person name="Duquette J."/>
            <person name="Shao M."/>
        </authorList>
    </citation>
    <scope>NUCLEOTIDE SEQUENCE</scope>
    <source>
        <tissue evidence="2">Fresh leaf tissue</tissue>
    </source>
</reference>
<organism evidence="2 3">
    <name type="scientific">Zizania palustris</name>
    <name type="common">Northern wild rice</name>
    <dbReference type="NCBI Taxonomy" id="103762"/>
    <lineage>
        <taxon>Eukaryota</taxon>
        <taxon>Viridiplantae</taxon>
        <taxon>Streptophyta</taxon>
        <taxon>Embryophyta</taxon>
        <taxon>Tracheophyta</taxon>
        <taxon>Spermatophyta</taxon>
        <taxon>Magnoliopsida</taxon>
        <taxon>Liliopsida</taxon>
        <taxon>Poales</taxon>
        <taxon>Poaceae</taxon>
        <taxon>BOP clade</taxon>
        <taxon>Oryzoideae</taxon>
        <taxon>Oryzeae</taxon>
        <taxon>Zizaniinae</taxon>
        <taxon>Zizania</taxon>
    </lineage>
</organism>
<reference evidence="2" key="1">
    <citation type="journal article" date="2021" name="bioRxiv">
        <title>Whole Genome Assembly and Annotation of Northern Wild Rice, Zizania palustris L., Supports a Whole Genome Duplication in the Zizania Genus.</title>
        <authorList>
            <person name="Haas M."/>
            <person name="Kono T."/>
            <person name="Macchietto M."/>
            <person name="Millas R."/>
            <person name="McGilp L."/>
            <person name="Shao M."/>
            <person name="Duquette J."/>
            <person name="Hirsch C.N."/>
            <person name="Kimball J."/>
        </authorList>
    </citation>
    <scope>NUCLEOTIDE SEQUENCE</scope>
    <source>
        <tissue evidence="2">Fresh leaf tissue</tissue>
    </source>
</reference>
<gene>
    <name evidence="2" type="ORF">GUJ93_ZPchr1414g29146</name>
</gene>
<feature type="region of interest" description="Disordered" evidence="1">
    <location>
        <begin position="61"/>
        <end position="105"/>
    </location>
</feature>
<dbReference type="AlphaFoldDB" id="A0A8J5RF90"/>
<accession>A0A8J5RF90</accession>
<comment type="caution">
    <text evidence="2">The sequence shown here is derived from an EMBL/GenBank/DDBJ whole genome shotgun (WGS) entry which is preliminary data.</text>
</comment>
<proteinExistence type="predicted"/>
<dbReference type="Proteomes" id="UP000729402">
    <property type="component" value="Unassembled WGS sequence"/>
</dbReference>
<keyword evidence="3" id="KW-1185">Reference proteome</keyword>
<protein>
    <submittedName>
        <fullName evidence="2">Uncharacterized protein</fullName>
    </submittedName>
</protein>